<reference evidence="2" key="1">
    <citation type="submission" date="2019-06" db="EMBL/GenBank/DDBJ databases">
        <title>Whole genome shotgun sequence of Cellulomonas cellasea NBRC 3753.</title>
        <authorList>
            <person name="Hosoyama A."/>
            <person name="Uohara A."/>
            <person name="Ohji S."/>
            <person name="Ichikawa N."/>
        </authorList>
    </citation>
    <scope>NUCLEOTIDE SEQUENCE [LARGE SCALE GENOMIC DNA]</scope>
    <source>
        <strain evidence="2">NBRC 3753</strain>
    </source>
</reference>
<comment type="caution">
    <text evidence="2">The sequence shown here is derived from an EMBL/GenBank/DDBJ whole genome shotgun (WGS) entry which is preliminary data.</text>
</comment>
<sequence length="70" mass="7158">MVGTRASVLGTTHTDQDDPGIAPERAAGRRPSAALSPGIDTLRTASAQTRGRGSDAHPGTGPGRTEEHLL</sequence>
<protein>
    <submittedName>
        <fullName evidence="2">Uncharacterized protein</fullName>
    </submittedName>
</protein>
<proteinExistence type="predicted"/>
<keyword evidence="3" id="KW-1185">Reference proteome</keyword>
<name>A0A4Y3KUH8_9CELL</name>
<dbReference type="EMBL" id="BJLR01000016">
    <property type="protein sequence ID" value="GEA87752.1"/>
    <property type="molecule type" value="Genomic_DNA"/>
</dbReference>
<evidence type="ECO:0000313" key="3">
    <source>
        <dbReference type="Proteomes" id="UP000317046"/>
    </source>
</evidence>
<evidence type="ECO:0000313" key="2">
    <source>
        <dbReference type="EMBL" id="GEA87752.1"/>
    </source>
</evidence>
<evidence type="ECO:0000256" key="1">
    <source>
        <dbReference type="SAM" id="MobiDB-lite"/>
    </source>
</evidence>
<organism evidence="2 3">
    <name type="scientific">Cellulomonas cellasea</name>
    <dbReference type="NCBI Taxonomy" id="43670"/>
    <lineage>
        <taxon>Bacteria</taxon>
        <taxon>Bacillati</taxon>
        <taxon>Actinomycetota</taxon>
        <taxon>Actinomycetes</taxon>
        <taxon>Micrococcales</taxon>
        <taxon>Cellulomonadaceae</taxon>
        <taxon>Cellulomonas</taxon>
    </lineage>
</organism>
<dbReference type="AlphaFoldDB" id="A0A4Y3KUH8"/>
<accession>A0A4Y3KUH8</accession>
<dbReference type="Proteomes" id="UP000317046">
    <property type="component" value="Unassembled WGS sequence"/>
</dbReference>
<feature type="region of interest" description="Disordered" evidence="1">
    <location>
        <begin position="1"/>
        <end position="70"/>
    </location>
</feature>
<gene>
    <name evidence="2" type="ORF">CCE01nite_17010</name>
</gene>